<dbReference type="Pfam" id="PF08100">
    <property type="entry name" value="Dimerisation"/>
    <property type="match status" value="2"/>
</dbReference>
<dbReference type="GO" id="GO:0051707">
    <property type="term" value="P:response to other organism"/>
    <property type="evidence" value="ECO:0007669"/>
    <property type="project" value="UniProtKB-ARBA"/>
</dbReference>
<evidence type="ECO:0000313" key="15">
    <source>
        <dbReference type="EMBL" id="KAI7754532.1"/>
    </source>
</evidence>
<dbReference type="PRINTS" id="PR00019">
    <property type="entry name" value="LEURICHRPT"/>
</dbReference>
<protein>
    <submittedName>
        <fullName evidence="15">Uncharacterized protein</fullName>
    </submittedName>
</protein>
<dbReference type="InterPro" id="IPR016461">
    <property type="entry name" value="COMT-like"/>
</dbReference>
<keyword evidence="4" id="KW-0433">Leucine-rich repeat</keyword>
<dbReference type="FunFam" id="3.80.10.10:FF:000299">
    <property type="entry name" value="Piriformospora indica-insensitive protein 2"/>
    <property type="match status" value="1"/>
</dbReference>
<feature type="domain" description="O-methyltransferase C-terminal" evidence="13">
    <location>
        <begin position="841"/>
        <end position="936"/>
    </location>
</feature>
<dbReference type="Gene3D" id="3.80.10.10">
    <property type="entry name" value="Ribonuclease Inhibitor"/>
    <property type="match status" value="1"/>
</dbReference>
<keyword evidence="2" id="KW-1003">Cell membrane</keyword>
<dbReference type="EMBL" id="JAMZMK010003076">
    <property type="protein sequence ID" value="KAI7754532.1"/>
    <property type="molecule type" value="Genomic_DNA"/>
</dbReference>
<comment type="similarity">
    <text evidence="12">Belongs to the class I-like SAM-binding methyltransferase superfamily. Cation-independent O-methyltransferase family. COMT subfamily.</text>
</comment>
<dbReference type="InterPro" id="IPR029063">
    <property type="entry name" value="SAM-dependent_MTases_sf"/>
</dbReference>
<dbReference type="GO" id="GO:0005886">
    <property type="term" value="C:plasma membrane"/>
    <property type="evidence" value="ECO:0007669"/>
    <property type="project" value="UniProtKB-SubCell"/>
</dbReference>
<keyword evidence="9" id="KW-0611">Plant defense</keyword>
<evidence type="ECO:0000256" key="8">
    <source>
        <dbReference type="ARBA" id="ARBA00022737"/>
    </source>
</evidence>
<evidence type="ECO:0000256" key="2">
    <source>
        <dbReference type="ARBA" id="ARBA00022475"/>
    </source>
</evidence>
<evidence type="ECO:0000256" key="10">
    <source>
        <dbReference type="ARBA" id="ARBA00023136"/>
    </source>
</evidence>
<name>A0AAD5D755_AMBAR</name>
<gene>
    <name evidence="15" type="ORF">M8C21_028902</name>
</gene>
<evidence type="ECO:0000256" key="7">
    <source>
        <dbReference type="ARBA" id="ARBA00022729"/>
    </source>
</evidence>
<dbReference type="GO" id="GO:0008171">
    <property type="term" value="F:O-methyltransferase activity"/>
    <property type="evidence" value="ECO:0007669"/>
    <property type="project" value="InterPro"/>
</dbReference>
<feature type="domain" description="O-methyltransferase dimerisation" evidence="14">
    <location>
        <begin position="20"/>
        <end position="111"/>
    </location>
</feature>
<evidence type="ECO:0000256" key="4">
    <source>
        <dbReference type="ARBA" id="ARBA00022614"/>
    </source>
</evidence>
<sequence length="937" mass="103413">MHNQQKKMADSREEHFNYAMQLVNSASLPMVLSSAIKLNVLETIAKAGPDARLSAHQIASRLSISNQNAPSMLDRMLRLLASHSIVTCSQQEHESTPVRVYGLAPVATHFIPNEDGVSLASLLELHKDKSVYKLEESVLEGGTPFDKVHGASGFEHTALDEKLNTIFNKAMVDASVLLIKEMLRYYHGFDNLKSLVDVGGGLGITLNMIVSQYPTMKGINLDLPQVIEHAPRYPGIEHVPGDMFQNIPKGDAIFMKWVLHGWNDTDCVKLLKKCYDALPDNGKVIVVEKVLPFIPDTSSHVKAITNLDVSMMTQTAGGKERTEDEFQALAKLSGFQKMRKICCVWTCWVMEFYKCFTDKPQPIPSFLGQLGPSLQTLVLRENGHVGPIPTELGNLTNLRVLDFHKNNLNGSIPVSFSRYTGLKSLDLSSNRLTGSIPSLAFPELTILDLNQNHLTGSIPTTIGNCLSLMKMDLSRNRLSGQIPDSINGLSGLILMDLSYNSLSGPIPSSIKGLNSLQALILNGNSIDSIIPDTTFDGLNDLMILILSDTYLHGPITESISRLPNLRILHLDRNRLNGSIPTTFRNLNKLSELRLNDNELIGPIPLGKEMIWSMRRKLKLENNLGLCYDGRNGFGDDMGLLSDSGIDHCDMPEPGPAKMVQHVSNANDGELVRPSTNVASTDLRAKGILRESDVAKATARWPNDPIVITNKKKMLDSREEHFNHAMELVTSVALPMVLLSAIKLKVLETIAKAGPDAQLTAHEIASRLSISNQNAPNMLDRMLRLLASHSIVTCSQQDHESTPVRVYGLAPVATHFIPNEDGASLGALLEMHLDKTVFDHTWYKLQDLVLDEGTSFDKVHEKNDFEHNMIDEKAMSDASVILIKEMLKCYNGFDNIKSLVDVGGGIGSTLNLIVSQYPTIKGINFDIPQVIQHAPYYP</sequence>
<dbReference type="Proteomes" id="UP001206925">
    <property type="component" value="Unassembled WGS sequence"/>
</dbReference>
<dbReference type="GO" id="GO:0032259">
    <property type="term" value="P:methylation"/>
    <property type="evidence" value="ECO:0007669"/>
    <property type="project" value="UniProtKB-KW"/>
</dbReference>
<evidence type="ECO:0000256" key="5">
    <source>
        <dbReference type="ARBA" id="ARBA00022679"/>
    </source>
</evidence>
<dbReference type="Gene3D" id="1.10.10.10">
    <property type="entry name" value="Winged helix-like DNA-binding domain superfamily/Winged helix DNA-binding domain"/>
    <property type="match status" value="2"/>
</dbReference>
<evidence type="ECO:0000256" key="1">
    <source>
        <dbReference type="ARBA" id="ARBA00004236"/>
    </source>
</evidence>
<keyword evidence="16" id="KW-1185">Reference proteome</keyword>
<dbReference type="InterPro" id="IPR003591">
    <property type="entry name" value="Leu-rich_rpt_typical-subtyp"/>
</dbReference>
<dbReference type="FunFam" id="1.10.10.10:FF:000357">
    <property type="entry name" value="Caffeic acid 3-O-methyltransferase"/>
    <property type="match status" value="2"/>
</dbReference>
<feature type="domain" description="O-methyltransferase C-terminal" evidence="13">
    <location>
        <begin position="132"/>
        <end position="336"/>
    </location>
</feature>
<keyword evidence="10" id="KW-0472">Membrane</keyword>
<evidence type="ECO:0000256" key="3">
    <source>
        <dbReference type="ARBA" id="ARBA00022603"/>
    </source>
</evidence>
<dbReference type="SMART" id="SM00369">
    <property type="entry name" value="LRR_TYP"/>
    <property type="match status" value="4"/>
</dbReference>
<evidence type="ECO:0000313" key="16">
    <source>
        <dbReference type="Proteomes" id="UP001206925"/>
    </source>
</evidence>
<dbReference type="PROSITE" id="PS51450">
    <property type="entry name" value="LRR"/>
    <property type="match status" value="1"/>
</dbReference>
<dbReference type="InterPro" id="IPR036390">
    <property type="entry name" value="WH_DNA-bd_sf"/>
</dbReference>
<dbReference type="AlphaFoldDB" id="A0AAD5D755"/>
<keyword evidence="6" id="KW-0949">S-adenosyl-L-methionine</keyword>
<evidence type="ECO:0000259" key="13">
    <source>
        <dbReference type="Pfam" id="PF00891"/>
    </source>
</evidence>
<keyword evidence="3" id="KW-0489">Methyltransferase</keyword>
<dbReference type="Pfam" id="PF00891">
    <property type="entry name" value="Methyltransf_2"/>
    <property type="match status" value="2"/>
</dbReference>
<dbReference type="SUPFAM" id="SSF46785">
    <property type="entry name" value="Winged helix' DNA-binding domain"/>
    <property type="match status" value="2"/>
</dbReference>
<dbReference type="InterPro" id="IPR036388">
    <property type="entry name" value="WH-like_DNA-bd_sf"/>
</dbReference>
<organism evidence="15 16">
    <name type="scientific">Ambrosia artemisiifolia</name>
    <name type="common">Common ragweed</name>
    <dbReference type="NCBI Taxonomy" id="4212"/>
    <lineage>
        <taxon>Eukaryota</taxon>
        <taxon>Viridiplantae</taxon>
        <taxon>Streptophyta</taxon>
        <taxon>Embryophyta</taxon>
        <taxon>Tracheophyta</taxon>
        <taxon>Spermatophyta</taxon>
        <taxon>Magnoliopsida</taxon>
        <taxon>eudicotyledons</taxon>
        <taxon>Gunneridae</taxon>
        <taxon>Pentapetalae</taxon>
        <taxon>asterids</taxon>
        <taxon>campanulids</taxon>
        <taxon>Asterales</taxon>
        <taxon>Asteraceae</taxon>
        <taxon>Asteroideae</taxon>
        <taxon>Heliantheae alliance</taxon>
        <taxon>Heliantheae</taxon>
        <taxon>Ambrosia</taxon>
    </lineage>
</organism>
<dbReference type="Gene3D" id="3.40.50.150">
    <property type="entry name" value="Vaccinia Virus protein VP39"/>
    <property type="match status" value="2"/>
</dbReference>
<keyword evidence="5" id="KW-0808">Transferase</keyword>
<evidence type="ECO:0000256" key="11">
    <source>
        <dbReference type="ARBA" id="ARBA00023180"/>
    </source>
</evidence>
<dbReference type="FunFam" id="3.80.10.10:FF:000041">
    <property type="entry name" value="LRR receptor-like serine/threonine-protein kinase ERECTA"/>
    <property type="match status" value="1"/>
</dbReference>
<comment type="subcellular location">
    <subcellularLocation>
        <location evidence="1">Cell membrane</location>
    </subcellularLocation>
</comment>
<dbReference type="SUPFAM" id="SSF52058">
    <property type="entry name" value="L domain-like"/>
    <property type="match status" value="1"/>
</dbReference>
<dbReference type="GO" id="GO:0008757">
    <property type="term" value="F:S-adenosylmethionine-dependent methyltransferase activity"/>
    <property type="evidence" value="ECO:0007669"/>
    <property type="project" value="UniProtKB-ARBA"/>
</dbReference>
<evidence type="ECO:0000259" key="14">
    <source>
        <dbReference type="Pfam" id="PF08100"/>
    </source>
</evidence>
<comment type="caution">
    <text evidence="15">The sequence shown here is derived from an EMBL/GenBank/DDBJ whole genome shotgun (WGS) entry which is preliminary data.</text>
</comment>
<dbReference type="GO" id="GO:0046983">
    <property type="term" value="F:protein dimerization activity"/>
    <property type="evidence" value="ECO:0007669"/>
    <property type="project" value="InterPro"/>
</dbReference>
<dbReference type="Pfam" id="PF13855">
    <property type="entry name" value="LRR_8"/>
    <property type="match status" value="3"/>
</dbReference>
<dbReference type="PANTHER" id="PTHR11746">
    <property type="entry name" value="O-METHYLTRANSFERASE"/>
    <property type="match status" value="1"/>
</dbReference>
<keyword evidence="7" id="KW-0732">Signal</keyword>
<evidence type="ECO:0000256" key="6">
    <source>
        <dbReference type="ARBA" id="ARBA00022691"/>
    </source>
</evidence>
<dbReference type="GO" id="GO:0006952">
    <property type="term" value="P:defense response"/>
    <property type="evidence" value="ECO:0007669"/>
    <property type="project" value="UniProtKB-KW"/>
</dbReference>
<keyword evidence="11" id="KW-0325">Glycoprotein</keyword>
<dbReference type="Pfam" id="PF00560">
    <property type="entry name" value="LRR_1"/>
    <property type="match status" value="1"/>
</dbReference>
<dbReference type="InterPro" id="IPR001077">
    <property type="entry name" value="COMT_C"/>
</dbReference>
<accession>A0AAD5D755</accession>
<proteinExistence type="inferred from homology"/>
<dbReference type="PROSITE" id="PS51683">
    <property type="entry name" value="SAM_OMT_II"/>
    <property type="match status" value="2"/>
</dbReference>
<evidence type="ECO:0000256" key="12">
    <source>
        <dbReference type="ARBA" id="ARBA00034481"/>
    </source>
</evidence>
<feature type="domain" description="O-methyltransferase dimerisation" evidence="14">
    <location>
        <begin position="725"/>
        <end position="816"/>
    </location>
</feature>
<evidence type="ECO:0000256" key="9">
    <source>
        <dbReference type="ARBA" id="ARBA00022821"/>
    </source>
</evidence>
<dbReference type="InterPro" id="IPR032675">
    <property type="entry name" value="LRR_dom_sf"/>
</dbReference>
<dbReference type="InterPro" id="IPR001611">
    <property type="entry name" value="Leu-rich_rpt"/>
</dbReference>
<feature type="non-terminal residue" evidence="15">
    <location>
        <position position="937"/>
    </location>
</feature>
<reference evidence="15" key="1">
    <citation type="submission" date="2022-06" db="EMBL/GenBank/DDBJ databases">
        <title>Uncovering the hologenomic basis of an extraordinary plant invasion.</title>
        <authorList>
            <person name="Bieker V.C."/>
            <person name="Martin M.D."/>
            <person name="Gilbert T."/>
            <person name="Hodgins K."/>
            <person name="Battlay P."/>
            <person name="Petersen B."/>
            <person name="Wilson J."/>
        </authorList>
    </citation>
    <scope>NUCLEOTIDE SEQUENCE</scope>
    <source>
        <strain evidence="15">AA19_3_7</strain>
        <tissue evidence="15">Leaf</tissue>
    </source>
</reference>
<dbReference type="SUPFAM" id="SSF53335">
    <property type="entry name" value="S-adenosyl-L-methionine-dependent methyltransferases"/>
    <property type="match status" value="2"/>
</dbReference>
<dbReference type="InterPro" id="IPR012967">
    <property type="entry name" value="COMT_dimerisation"/>
</dbReference>
<keyword evidence="8" id="KW-0677">Repeat</keyword>